<sequence length="459" mass="51323">MHLLFLTSNNLATNPRLFKEIRLAQELNHQCTLIQFKMGNWSDKKTDELINRLIENNTQDATNQIITSSPSASGHANPQIINLNATQTNKLTWLKWGLMEKVAQKVYALFRHNLYFNALASSRRSMQINQAVKQLAIKPDIICAHNLATLYPAYSIGKKWDIPFVFDVEDYHPGEFIRFDAKNEKSRREFLMKTLLPKSAALTSASPLIGDYTLQLIGGHPNHQVVLNSFPQNDFVFPKPQTPSPNASGALRLVWFSQKISFGRGLEQLFDALLILLSSNAPKPQTPNPITLTLIGDLDPQFNQQIIQPFINTLNPKSYNLHSHLSLLIKPPLSQTSLHAELAHHTIGLALEPGKDLNNELAISNKIMAYAQAGLYILATDTPAQKQFIEQHAGAGIVCQQSTKALADAIEQLSFECNAIHSGQQERFEQGQGLTWEEEANKIKNLWSVINSQLGKVAP</sequence>
<comment type="caution">
    <text evidence="1">The sequence shown here is derived from an EMBL/GenBank/DDBJ whole genome shotgun (WGS) entry which is preliminary data.</text>
</comment>
<dbReference type="RefSeq" id="WP_212189967.1">
    <property type="nucleotide sequence ID" value="NZ_JAGTAR010000012.1"/>
</dbReference>
<dbReference type="SUPFAM" id="SSF53756">
    <property type="entry name" value="UDP-Glycosyltransferase/glycogen phosphorylase"/>
    <property type="match status" value="1"/>
</dbReference>
<protein>
    <recommendedName>
        <fullName evidence="3">Glycosyltransferase subfamily 4-like N-terminal domain-containing protein</fullName>
    </recommendedName>
</protein>
<proteinExistence type="predicted"/>
<organism evidence="1 2">
    <name type="scientific">Carboxylicivirga sediminis</name>
    <dbReference type="NCBI Taxonomy" id="2006564"/>
    <lineage>
        <taxon>Bacteria</taxon>
        <taxon>Pseudomonadati</taxon>
        <taxon>Bacteroidota</taxon>
        <taxon>Bacteroidia</taxon>
        <taxon>Marinilabiliales</taxon>
        <taxon>Marinilabiliaceae</taxon>
        <taxon>Carboxylicivirga</taxon>
    </lineage>
</organism>
<gene>
    <name evidence="1" type="ORF">KDU71_09220</name>
</gene>
<evidence type="ECO:0008006" key="3">
    <source>
        <dbReference type="Google" id="ProtNLM"/>
    </source>
</evidence>
<dbReference type="Proteomes" id="UP000679220">
    <property type="component" value="Unassembled WGS sequence"/>
</dbReference>
<reference evidence="1" key="2">
    <citation type="submission" date="2021-04" db="EMBL/GenBank/DDBJ databases">
        <authorList>
            <person name="Zhang T."/>
            <person name="Zhang Y."/>
            <person name="Lu D."/>
            <person name="Zuo D."/>
            <person name="Du Z."/>
        </authorList>
    </citation>
    <scope>NUCLEOTIDE SEQUENCE</scope>
    <source>
        <strain evidence="1">JR1</strain>
    </source>
</reference>
<accession>A0A941F3L8</accession>
<reference evidence="1" key="1">
    <citation type="journal article" date="2018" name="Int. J. Syst. Evol. Microbiol.">
        <title>Carboxylicivirga sediminis sp. nov., isolated from coastal sediment.</title>
        <authorList>
            <person name="Wang F.Q."/>
            <person name="Ren L.H."/>
            <person name="Zou R.J."/>
            <person name="Sun Y.Z."/>
            <person name="Liu X.J."/>
            <person name="Jiang F."/>
            <person name="Liu L.J."/>
        </authorList>
    </citation>
    <scope>NUCLEOTIDE SEQUENCE</scope>
    <source>
        <strain evidence="1">JR1</strain>
    </source>
</reference>
<keyword evidence="2" id="KW-1185">Reference proteome</keyword>
<dbReference type="Gene3D" id="3.40.50.2000">
    <property type="entry name" value="Glycogen Phosphorylase B"/>
    <property type="match status" value="2"/>
</dbReference>
<dbReference type="AlphaFoldDB" id="A0A941F3L8"/>
<evidence type="ECO:0000313" key="2">
    <source>
        <dbReference type="Proteomes" id="UP000679220"/>
    </source>
</evidence>
<dbReference type="EMBL" id="JAGTAR010000012">
    <property type="protein sequence ID" value="MBR8535734.1"/>
    <property type="molecule type" value="Genomic_DNA"/>
</dbReference>
<name>A0A941F3L8_9BACT</name>
<evidence type="ECO:0000313" key="1">
    <source>
        <dbReference type="EMBL" id="MBR8535734.1"/>
    </source>
</evidence>